<dbReference type="Pfam" id="PF19029">
    <property type="entry name" value="DUF883_C"/>
    <property type="match status" value="1"/>
</dbReference>
<keyword evidence="4" id="KW-1185">Reference proteome</keyword>
<dbReference type="RefSeq" id="WP_078001712.1">
    <property type="nucleotide sequence ID" value="NZ_MRUL01000002.1"/>
</dbReference>
<keyword evidence="1" id="KW-0472">Membrane</keyword>
<evidence type="ECO:0000313" key="4">
    <source>
        <dbReference type="Proteomes" id="UP000190667"/>
    </source>
</evidence>
<gene>
    <name evidence="3" type="ORF">BTJ39_05750</name>
</gene>
<evidence type="ECO:0000313" key="3">
    <source>
        <dbReference type="EMBL" id="OON41460.1"/>
    </source>
</evidence>
<dbReference type="AlphaFoldDB" id="A0A1S8YQZ6"/>
<comment type="caution">
    <text evidence="3">The sequence shown here is derived from an EMBL/GenBank/DDBJ whole genome shotgun (WGS) entry which is preliminary data.</text>
</comment>
<dbReference type="InterPro" id="IPR010279">
    <property type="entry name" value="YqjD/ElaB"/>
</dbReference>
<feature type="domain" description="DUF883" evidence="2">
    <location>
        <begin position="38"/>
        <end position="65"/>
    </location>
</feature>
<dbReference type="Proteomes" id="UP000190667">
    <property type="component" value="Unassembled WGS sequence"/>
</dbReference>
<name>A0A1S8YQZ6_9GAMM</name>
<sequence length="65" mass="6898">MVTKRQVKKAVADSEESVKNSSCAAMDELCNLTQASCRYIKENPWAGVGIGATLGLVVGALLSRK</sequence>
<feature type="transmembrane region" description="Helical" evidence="1">
    <location>
        <begin position="45"/>
        <end position="63"/>
    </location>
</feature>
<dbReference type="InterPro" id="IPR043605">
    <property type="entry name" value="DUF883_C"/>
</dbReference>
<proteinExistence type="predicted"/>
<protein>
    <recommendedName>
        <fullName evidence="2">DUF883 domain-containing protein</fullName>
    </recommendedName>
</protein>
<reference evidence="3 4" key="1">
    <citation type="submission" date="2016-12" db="EMBL/GenBank/DDBJ databases">
        <title>Izhakiella australiana sp. nov. of genus Izhakiella isolated from Australian desert.</title>
        <authorList>
            <person name="Ji M."/>
        </authorList>
    </citation>
    <scope>NUCLEOTIDE SEQUENCE [LARGE SCALE GENOMIC DNA]</scope>
    <source>
        <strain evidence="3 4">D4N98</strain>
    </source>
</reference>
<dbReference type="EMBL" id="MRUL01000002">
    <property type="protein sequence ID" value="OON41460.1"/>
    <property type="molecule type" value="Genomic_DNA"/>
</dbReference>
<keyword evidence="1" id="KW-1133">Transmembrane helix</keyword>
<accession>A0A1S8YQZ6</accession>
<dbReference type="GO" id="GO:0043022">
    <property type="term" value="F:ribosome binding"/>
    <property type="evidence" value="ECO:0007669"/>
    <property type="project" value="InterPro"/>
</dbReference>
<organism evidence="3 4">
    <name type="scientific">Izhakiella australiensis</name>
    <dbReference type="NCBI Taxonomy" id="1926881"/>
    <lineage>
        <taxon>Bacteria</taxon>
        <taxon>Pseudomonadati</taxon>
        <taxon>Pseudomonadota</taxon>
        <taxon>Gammaproteobacteria</taxon>
        <taxon>Enterobacterales</taxon>
        <taxon>Erwiniaceae</taxon>
        <taxon>Izhakiella</taxon>
    </lineage>
</organism>
<dbReference type="STRING" id="1926881.BTJ39_05750"/>
<evidence type="ECO:0000256" key="1">
    <source>
        <dbReference type="SAM" id="Phobius"/>
    </source>
</evidence>
<dbReference type="PANTHER" id="PTHR35893">
    <property type="entry name" value="INNER MEMBRANE PROTEIN-RELATED"/>
    <property type="match status" value="1"/>
</dbReference>
<keyword evidence="1" id="KW-0812">Transmembrane</keyword>
<dbReference type="PANTHER" id="PTHR35893:SF3">
    <property type="entry name" value="INNER MEMBRANE PROTEIN"/>
    <property type="match status" value="1"/>
</dbReference>
<evidence type="ECO:0000259" key="2">
    <source>
        <dbReference type="Pfam" id="PF19029"/>
    </source>
</evidence>